<dbReference type="STRING" id="137246.A0A401RYI3"/>
<accession>A0A401RYI3</accession>
<evidence type="ECO:0000313" key="1">
    <source>
        <dbReference type="EMBL" id="GCC23205.1"/>
    </source>
</evidence>
<name>A0A401RYI3_CHIPU</name>
<dbReference type="EMBL" id="BEZZ01000024">
    <property type="protein sequence ID" value="GCC23205.1"/>
    <property type="molecule type" value="Genomic_DNA"/>
</dbReference>
<protein>
    <submittedName>
        <fullName evidence="1">Uncharacterized protein</fullName>
    </submittedName>
</protein>
<gene>
    <name evidence="1" type="ORF">chiPu_0001599</name>
</gene>
<organism evidence="1 2">
    <name type="scientific">Chiloscyllium punctatum</name>
    <name type="common">Brownbanded bambooshark</name>
    <name type="synonym">Hemiscyllium punctatum</name>
    <dbReference type="NCBI Taxonomy" id="137246"/>
    <lineage>
        <taxon>Eukaryota</taxon>
        <taxon>Metazoa</taxon>
        <taxon>Chordata</taxon>
        <taxon>Craniata</taxon>
        <taxon>Vertebrata</taxon>
        <taxon>Chondrichthyes</taxon>
        <taxon>Elasmobranchii</taxon>
        <taxon>Galeomorphii</taxon>
        <taxon>Galeoidea</taxon>
        <taxon>Orectolobiformes</taxon>
        <taxon>Hemiscylliidae</taxon>
        <taxon>Chiloscyllium</taxon>
    </lineage>
</organism>
<dbReference type="OrthoDB" id="10217050at2759"/>
<keyword evidence="2" id="KW-1185">Reference proteome</keyword>
<comment type="caution">
    <text evidence="1">The sequence shown here is derived from an EMBL/GenBank/DDBJ whole genome shotgun (WGS) entry which is preliminary data.</text>
</comment>
<dbReference type="OMA" id="DDDIMNT"/>
<sequence length="87" mass="9620">MIANLVSYAQSLSDESENKLQEADIEEMLNIHNDAPVVHSLSNGKIAEMVLNTDTCEGSSDDDDDDDDDIMNTVEKVPIDEMVKMCD</sequence>
<evidence type="ECO:0000313" key="2">
    <source>
        <dbReference type="Proteomes" id="UP000287033"/>
    </source>
</evidence>
<dbReference type="AlphaFoldDB" id="A0A401RYI3"/>
<dbReference type="Proteomes" id="UP000287033">
    <property type="component" value="Unassembled WGS sequence"/>
</dbReference>
<proteinExistence type="predicted"/>
<reference evidence="1 2" key="1">
    <citation type="journal article" date="2018" name="Nat. Ecol. Evol.">
        <title>Shark genomes provide insights into elasmobranch evolution and the origin of vertebrates.</title>
        <authorList>
            <person name="Hara Y"/>
            <person name="Yamaguchi K"/>
            <person name="Onimaru K"/>
            <person name="Kadota M"/>
            <person name="Koyanagi M"/>
            <person name="Keeley SD"/>
            <person name="Tatsumi K"/>
            <person name="Tanaka K"/>
            <person name="Motone F"/>
            <person name="Kageyama Y"/>
            <person name="Nozu R"/>
            <person name="Adachi N"/>
            <person name="Nishimura O"/>
            <person name="Nakagawa R"/>
            <person name="Tanegashima C"/>
            <person name="Kiyatake I"/>
            <person name="Matsumoto R"/>
            <person name="Murakumo K"/>
            <person name="Nishida K"/>
            <person name="Terakita A"/>
            <person name="Kuratani S"/>
            <person name="Sato K"/>
            <person name="Hyodo S Kuraku.S."/>
        </authorList>
    </citation>
    <scope>NUCLEOTIDE SEQUENCE [LARGE SCALE GENOMIC DNA]</scope>
</reference>